<evidence type="ECO:0000256" key="10">
    <source>
        <dbReference type="ARBA" id="ARBA00022989"/>
    </source>
</evidence>
<dbReference type="PROSITE" id="PS50885">
    <property type="entry name" value="HAMP"/>
    <property type="match status" value="1"/>
</dbReference>
<evidence type="ECO:0000256" key="9">
    <source>
        <dbReference type="ARBA" id="ARBA00022840"/>
    </source>
</evidence>
<dbReference type="SUPFAM" id="SSF47384">
    <property type="entry name" value="Homodimeric domain of signal transducing histidine kinase"/>
    <property type="match status" value="1"/>
</dbReference>
<dbReference type="InterPro" id="IPR003660">
    <property type="entry name" value="HAMP_dom"/>
</dbReference>
<dbReference type="InterPro" id="IPR050428">
    <property type="entry name" value="TCS_sensor_his_kinase"/>
</dbReference>
<dbReference type="EC" id="2.7.13.3" evidence="3"/>
<evidence type="ECO:0000256" key="3">
    <source>
        <dbReference type="ARBA" id="ARBA00012438"/>
    </source>
</evidence>
<dbReference type="InterPro" id="IPR036097">
    <property type="entry name" value="HisK_dim/P_sf"/>
</dbReference>
<dbReference type="InterPro" id="IPR003661">
    <property type="entry name" value="HisK_dim/P_dom"/>
</dbReference>
<evidence type="ECO:0000256" key="11">
    <source>
        <dbReference type="ARBA" id="ARBA00023012"/>
    </source>
</evidence>
<evidence type="ECO:0000256" key="4">
    <source>
        <dbReference type="ARBA" id="ARBA00022553"/>
    </source>
</evidence>
<feature type="transmembrane region" description="Helical" evidence="13">
    <location>
        <begin position="7"/>
        <end position="28"/>
    </location>
</feature>
<dbReference type="PANTHER" id="PTHR45436:SF14">
    <property type="entry name" value="SENSOR PROTEIN QSEC"/>
    <property type="match status" value="1"/>
</dbReference>
<gene>
    <name evidence="16" type="ORF">AWB72_03710</name>
</gene>
<name>A0A658R065_9BURK</name>
<evidence type="ECO:0000313" key="17">
    <source>
        <dbReference type="Proteomes" id="UP000198263"/>
    </source>
</evidence>
<dbReference type="CDD" id="cd00082">
    <property type="entry name" value="HisKA"/>
    <property type="match status" value="1"/>
</dbReference>
<dbReference type="InterPro" id="IPR036890">
    <property type="entry name" value="HATPase_C_sf"/>
</dbReference>
<evidence type="ECO:0000256" key="6">
    <source>
        <dbReference type="ARBA" id="ARBA00022692"/>
    </source>
</evidence>
<dbReference type="InterPro" id="IPR004358">
    <property type="entry name" value="Sig_transdc_His_kin-like_C"/>
</dbReference>
<dbReference type="Pfam" id="PF02518">
    <property type="entry name" value="HATPase_c"/>
    <property type="match status" value="1"/>
</dbReference>
<reference evidence="16 17" key="1">
    <citation type="submission" date="2016-01" db="EMBL/GenBank/DDBJ databases">
        <authorList>
            <person name="Peeters C."/>
        </authorList>
    </citation>
    <scope>NUCLEOTIDE SEQUENCE [LARGE SCALE GENOMIC DNA]</scope>
    <source>
        <strain evidence="16">LMG 29315</strain>
    </source>
</reference>
<dbReference type="GO" id="GO:0005886">
    <property type="term" value="C:plasma membrane"/>
    <property type="evidence" value="ECO:0007669"/>
    <property type="project" value="TreeGrafter"/>
</dbReference>
<keyword evidence="7" id="KW-0547">Nucleotide-binding</keyword>
<dbReference type="SMART" id="SM00388">
    <property type="entry name" value="HisKA"/>
    <property type="match status" value="1"/>
</dbReference>
<keyword evidence="10 13" id="KW-1133">Transmembrane helix</keyword>
<feature type="transmembrane region" description="Helical" evidence="13">
    <location>
        <begin position="145"/>
        <end position="165"/>
    </location>
</feature>
<dbReference type="GO" id="GO:0005524">
    <property type="term" value="F:ATP binding"/>
    <property type="evidence" value="ECO:0007669"/>
    <property type="project" value="UniProtKB-KW"/>
</dbReference>
<dbReference type="InterPro" id="IPR003594">
    <property type="entry name" value="HATPase_dom"/>
</dbReference>
<dbReference type="RefSeq" id="WP_040050598.1">
    <property type="nucleotide sequence ID" value="NZ_FCNV02000008.1"/>
</dbReference>
<accession>A0A658R065</accession>
<keyword evidence="11" id="KW-0902">Two-component regulatory system</keyword>
<dbReference type="PROSITE" id="PS50109">
    <property type="entry name" value="HIS_KIN"/>
    <property type="match status" value="1"/>
</dbReference>
<evidence type="ECO:0000256" key="7">
    <source>
        <dbReference type="ARBA" id="ARBA00022741"/>
    </source>
</evidence>
<dbReference type="PROSITE" id="PS51257">
    <property type="entry name" value="PROKAR_LIPOPROTEIN"/>
    <property type="match status" value="1"/>
</dbReference>
<dbReference type="PRINTS" id="PR00344">
    <property type="entry name" value="BCTRLSENSOR"/>
</dbReference>
<evidence type="ECO:0000256" key="12">
    <source>
        <dbReference type="ARBA" id="ARBA00023136"/>
    </source>
</evidence>
<keyword evidence="17" id="KW-1185">Reference proteome</keyword>
<keyword evidence="12 13" id="KW-0472">Membrane</keyword>
<dbReference type="EMBL" id="FCNV02000008">
    <property type="protein sequence ID" value="SAL36964.1"/>
    <property type="molecule type" value="Genomic_DNA"/>
</dbReference>
<organism evidence="16 17">
    <name type="scientific">Caballeronia concitans</name>
    <dbReference type="NCBI Taxonomy" id="1777133"/>
    <lineage>
        <taxon>Bacteria</taxon>
        <taxon>Pseudomonadati</taxon>
        <taxon>Pseudomonadota</taxon>
        <taxon>Betaproteobacteria</taxon>
        <taxon>Burkholderiales</taxon>
        <taxon>Burkholderiaceae</taxon>
        <taxon>Caballeronia</taxon>
    </lineage>
</organism>
<keyword evidence="6 13" id="KW-0812">Transmembrane</keyword>
<dbReference type="GO" id="GO:0000155">
    <property type="term" value="F:phosphorelay sensor kinase activity"/>
    <property type="evidence" value="ECO:0007669"/>
    <property type="project" value="InterPro"/>
</dbReference>
<evidence type="ECO:0000256" key="13">
    <source>
        <dbReference type="SAM" id="Phobius"/>
    </source>
</evidence>
<dbReference type="Pfam" id="PF00512">
    <property type="entry name" value="HisKA"/>
    <property type="match status" value="1"/>
</dbReference>
<evidence type="ECO:0000259" key="14">
    <source>
        <dbReference type="PROSITE" id="PS50109"/>
    </source>
</evidence>
<dbReference type="Gene3D" id="1.10.287.130">
    <property type="match status" value="1"/>
</dbReference>
<dbReference type="InterPro" id="IPR013727">
    <property type="entry name" value="2CSK_N"/>
</dbReference>
<evidence type="ECO:0000313" key="16">
    <source>
        <dbReference type="EMBL" id="SAL36964.1"/>
    </source>
</evidence>
<keyword evidence="5" id="KW-0808">Transferase</keyword>
<dbReference type="Pfam" id="PF08521">
    <property type="entry name" value="2CSK_N"/>
    <property type="match status" value="1"/>
</dbReference>
<dbReference type="InterPro" id="IPR005467">
    <property type="entry name" value="His_kinase_dom"/>
</dbReference>
<comment type="subcellular location">
    <subcellularLocation>
        <location evidence="2">Membrane</location>
        <topology evidence="2">Multi-pass membrane protein</topology>
    </subcellularLocation>
</comment>
<keyword evidence="4" id="KW-0597">Phosphoprotein</keyword>
<evidence type="ECO:0000259" key="15">
    <source>
        <dbReference type="PROSITE" id="PS50885"/>
    </source>
</evidence>
<comment type="catalytic activity">
    <reaction evidence="1">
        <text>ATP + protein L-histidine = ADP + protein N-phospho-L-histidine.</text>
        <dbReference type="EC" id="2.7.13.3"/>
    </reaction>
</comment>
<evidence type="ECO:0000256" key="2">
    <source>
        <dbReference type="ARBA" id="ARBA00004141"/>
    </source>
</evidence>
<evidence type="ECO:0000256" key="5">
    <source>
        <dbReference type="ARBA" id="ARBA00022679"/>
    </source>
</evidence>
<evidence type="ECO:0000256" key="8">
    <source>
        <dbReference type="ARBA" id="ARBA00022777"/>
    </source>
</evidence>
<proteinExistence type="predicted"/>
<sequence length="461" mass="50045">MNSIRRWLLGWLICGLALACVIAGYGIFRTARVEAGELFDYELRTVALSLPHNITAADAAEGRAHDLHGIADDQLVIDIWDLSGRLVYHSPHEPALPRFGDGFRDADREGYRWRAFGVSLPDRFVQVAQPYYIRDDMAAELALRIVWPLALLIPAIVVIVLIVVARGLAPVRRLSASLAARSPESREPVAASTPLPDELRPLVDELNGLLVRLNDASEAQRVFVADAAHELRTPLTALKLQIQGAIGDGSLNVDGATLAKIEGRLNRLIHLAQQLLSMAREDAAREAAFAPMSLRSLCETRVSDFSLIAEAKSIDLGLVLEDTHDDRDAFTILGDAHALSVLVNNLLDNAIRYTPPGGYVDVTLRRETDGIALTVLDTGPGIPEDEIDRACDRFYRCVGTQGQGSGLGLAIALRVAQRHHARLRVINRDGGGLAVSVHGLRAVAPLEIRAQETGSAAVAMR</sequence>
<dbReference type="SUPFAM" id="SSF55874">
    <property type="entry name" value="ATPase domain of HSP90 chaperone/DNA topoisomerase II/histidine kinase"/>
    <property type="match status" value="1"/>
</dbReference>
<keyword evidence="9" id="KW-0067">ATP-binding</keyword>
<dbReference type="OrthoDB" id="8554694at2"/>
<feature type="domain" description="Histidine kinase" evidence="14">
    <location>
        <begin position="226"/>
        <end position="437"/>
    </location>
</feature>
<dbReference type="Gene3D" id="3.30.565.10">
    <property type="entry name" value="Histidine kinase-like ATPase, C-terminal domain"/>
    <property type="match status" value="1"/>
</dbReference>
<dbReference type="AlphaFoldDB" id="A0A658R065"/>
<dbReference type="Proteomes" id="UP000198263">
    <property type="component" value="Unassembled WGS sequence"/>
</dbReference>
<comment type="caution">
    <text evidence="16">The sequence shown here is derived from an EMBL/GenBank/DDBJ whole genome shotgun (WGS) entry which is preliminary data.</text>
</comment>
<feature type="domain" description="HAMP" evidence="15">
    <location>
        <begin position="165"/>
        <end position="218"/>
    </location>
</feature>
<protein>
    <recommendedName>
        <fullName evidence="3">histidine kinase</fullName>
        <ecNumber evidence="3">2.7.13.3</ecNumber>
    </recommendedName>
</protein>
<dbReference type="CDD" id="cd00075">
    <property type="entry name" value="HATPase"/>
    <property type="match status" value="1"/>
</dbReference>
<keyword evidence="8 16" id="KW-0418">Kinase</keyword>
<evidence type="ECO:0000256" key="1">
    <source>
        <dbReference type="ARBA" id="ARBA00000085"/>
    </source>
</evidence>
<dbReference type="SMART" id="SM00387">
    <property type="entry name" value="HATPase_c"/>
    <property type="match status" value="1"/>
</dbReference>
<dbReference type="PANTHER" id="PTHR45436">
    <property type="entry name" value="SENSOR HISTIDINE KINASE YKOH"/>
    <property type="match status" value="1"/>
</dbReference>